<sequence length="66" mass="7514">MFFIFYDFFVVYVYMICLVCVVGFFEALVEMFVSLSWGGLSQCISRDKASSDIHVPIPYGAVVSRL</sequence>
<keyword evidence="1" id="KW-1133">Transmembrane helix</keyword>
<gene>
    <name evidence="2" type="ORF">BDQ94DRAFT_139551</name>
</gene>
<dbReference type="AlphaFoldDB" id="A0A3F3Q9D6"/>
<proteinExistence type="predicted"/>
<organism evidence="2 3">
    <name type="scientific">Aspergillus welwitschiae</name>
    <dbReference type="NCBI Taxonomy" id="1341132"/>
    <lineage>
        <taxon>Eukaryota</taxon>
        <taxon>Fungi</taxon>
        <taxon>Dikarya</taxon>
        <taxon>Ascomycota</taxon>
        <taxon>Pezizomycotina</taxon>
        <taxon>Eurotiomycetes</taxon>
        <taxon>Eurotiomycetidae</taxon>
        <taxon>Eurotiales</taxon>
        <taxon>Aspergillaceae</taxon>
        <taxon>Aspergillus</taxon>
        <taxon>Aspergillus subgen. Circumdati</taxon>
    </lineage>
</organism>
<reference evidence="2 3" key="1">
    <citation type="submission" date="2018-07" db="EMBL/GenBank/DDBJ databases">
        <title>The genomes of Aspergillus section Nigri reveals drivers in fungal speciation.</title>
        <authorList>
            <consortium name="DOE Joint Genome Institute"/>
            <person name="Vesth T.C."/>
            <person name="Nybo J."/>
            <person name="Theobald S."/>
            <person name="Brandl J."/>
            <person name="Frisvad J.C."/>
            <person name="Nielsen K.F."/>
            <person name="Lyhne E.K."/>
            <person name="Kogle M.E."/>
            <person name="Kuo A."/>
            <person name="Riley R."/>
            <person name="Clum A."/>
            <person name="Nolan M."/>
            <person name="Lipzen A."/>
            <person name="Salamov A."/>
            <person name="Henrissat B."/>
            <person name="Wiebenga A."/>
            <person name="De vries R.P."/>
            <person name="Grigoriev I.V."/>
            <person name="Mortensen U.H."/>
            <person name="Andersen M.R."/>
            <person name="Baker S.E."/>
        </authorList>
    </citation>
    <scope>NUCLEOTIDE SEQUENCE [LARGE SCALE GENOMIC DNA]</scope>
    <source>
        <strain evidence="2 3">CBS 139.54b</strain>
    </source>
</reference>
<keyword evidence="1" id="KW-0812">Transmembrane</keyword>
<feature type="transmembrane region" description="Helical" evidence="1">
    <location>
        <begin position="12"/>
        <end position="38"/>
    </location>
</feature>
<dbReference type="Proteomes" id="UP000253729">
    <property type="component" value="Unassembled WGS sequence"/>
</dbReference>
<accession>A0A3F3Q9D6</accession>
<protein>
    <submittedName>
        <fullName evidence="2">Uncharacterized protein</fullName>
    </submittedName>
</protein>
<keyword evidence="1" id="KW-0472">Membrane</keyword>
<evidence type="ECO:0000313" key="2">
    <source>
        <dbReference type="EMBL" id="RDH35356.1"/>
    </source>
</evidence>
<name>A0A3F3Q9D6_9EURO</name>
<keyword evidence="3" id="KW-1185">Reference proteome</keyword>
<dbReference type="EMBL" id="KZ852040">
    <property type="protein sequence ID" value="RDH35356.1"/>
    <property type="molecule type" value="Genomic_DNA"/>
</dbReference>
<evidence type="ECO:0000313" key="3">
    <source>
        <dbReference type="Proteomes" id="UP000253729"/>
    </source>
</evidence>
<evidence type="ECO:0000256" key="1">
    <source>
        <dbReference type="SAM" id="Phobius"/>
    </source>
</evidence>